<dbReference type="PROSITE" id="PS50071">
    <property type="entry name" value="HOMEOBOX_2"/>
    <property type="match status" value="3"/>
</dbReference>
<dbReference type="GO" id="GO:0006357">
    <property type="term" value="P:regulation of transcription by RNA polymerase II"/>
    <property type="evidence" value="ECO:0007669"/>
    <property type="project" value="TreeGrafter"/>
</dbReference>
<evidence type="ECO:0000256" key="4">
    <source>
        <dbReference type="ARBA" id="ARBA00022491"/>
    </source>
</evidence>
<comment type="caution">
    <text evidence="13">The sequence shown here is derived from an EMBL/GenBank/DDBJ whole genome shotgun (WGS) entry which is preliminary data.</text>
</comment>
<dbReference type="GO" id="GO:0005634">
    <property type="term" value="C:nucleus"/>
    <property type="evidence" value="ECO:0007669"/>
    <property type="project" value="UniProtKB-SubCell"/>
</dbReference>
<evidence type="ECO:0000256" key="7">
    <source>
        <dbReference type="ARBA" id="ARBA00023163"/>
    </source>
</evidence>
<feature type="domain" description="Homeobox" evidence="12">
    <location>
        <begin position="104"/>
        <end position="164"/>
    </location>
</feature>
<feature type="DNA-binding region" description="Homeobox" evidence="9">
    <location>
        <begin position="357"/>
        <end position="416"/>
    </location>
</feature>
<evidence type="ECO:0000259" key="12">
    <source>
        <dbReference type="PROSITE" id="PS50071"/>
    </source>
</evidence>
<dbReference type="Pfam" id="PF00046">
    <property type="entry name" value="Homeodomain"/>
    <property type="match status" value="2"/>
</dbReference>
<feature type="compositionally biased region" description="Basic and acidic residues" evidence="11">
    <location>
        <begin position="165"/>
        <end position="213"/>
    </location>
</feature>
<evidence type="ECO:0000256" key="2">
    <source>
        <dbReference type="ARBA" id="ARBA00021327"/>
    </source>
</evidence>
<feature type="DNA-binding region" description="Homeobox" evidence="9">
    <location>
        <begin position="258"/>
        <end position="317"/>
    </location>
</feature>
<dbReference type="InterPro" id="IPR001356">
    <property type="entry name" value="HD"/>
</dbReference>
<dbReference type="GO" id="GO:0003677">
    <property type="term" value="F:DNA binding"/>
    <property type="evidence" value="ECO:0007669"/>
    <property type="project" value="UniProtKB-UniRule"/>
</dbReference>
<feature type="DNA-binding region" description="Homeobox" evidence="9">
    <location>
        <begin position="106"/>
        <end position="165"/>
    </location>
</feature>
<feature type="compositionally biased region" description="Basic and acidic residues" evidence="11">
    <location>
        <begin position="323"/>
        <end position="355"/>
    </location>
</feature>
<dbReference type="PANTHER" id="PTHR21408:SF1">
    <property type="entry name" value="HOMEODOMAIN-ONLY PROTEIN"/>
    <property type="match status" value="1"/>
</dbReference>
<evidence type="ECO:0000256" key="9">
    <source>
        <dbReference type="PROSITE-ProRule" id="PRU00108"/>
    </source>
</evidence>
<keyword evidence="4" id="KW-0678">Repressor</keyword>
<dbReference type="GO" id="GO:0030154">
    <property type="term" value="P:cell differentiation"/>
    <property type="evidence" value="ECO:0007669"/>
    <property type="project" value="InterPro"/>
</dbReference>
<keyword evidence="8 9" id="KW-0539">Nucleus</keyword>
<dbReference type="EMBL" id="REGN01013483">
    <property type="protein sequence ID" value="RMZ93883.1"/>
    <property type="molecule type" value="Genomic_DNA"/>
</dbReference>
<feature type="region of interest" description="Disordered" evidence="11">
    <location>
        <begin position="165"/>
        <end position="263"/>
    </location>
</feature>
<keyword evidence="3" id="KW-0217">Developmental protein</keyword>
<sequence length="416" mass="48405">MVELSSASISFESSTPSTNLIRIKHLFLIFVRQFDAEEYKLFCHYMKNLLNQPVKDPFELLDNIVNDIQSSGFYDSSDQEDSSVINEYNYYSKDTNSDDDSVYDEHKSKISRLSSKVDAELEKKYQSNNTITSQEKKHLAKKLGLTERQVQNWFNKRKTIEDTNEKILQDNENLDKRKSSNKEARKSSLDEPNEEKENGSFVSEKKENTEQVKPRRRGRPRLSETLSNDKESSSRRSNVRRSSIVDKDNLKESSSPPPKKVCRGYSDEQLKKLDEFFLDDNHAEQSSLGLIEKETKLSEYLIKKWFKLKRESLKQNSSVPKSVVEEKSQSESLDKEESRINEDKVENSMESKDNESDSEILKNVPPDAIEELEKTFEKTPVLRPLDKKALSLRLGLKTTDIDRWFNSKRKLKEKIV</sequence>
<keyword evidence="14" id="KW-1185">Reference proteome</keyword>
<keyword evidence="7" id="KW-0804">Transcription</keyword>
<reference evidence="13 14" key="1">
    <citation type="journal article" date="2018" name="Sci. Rep.">
        <title>Genomic signatures of local adaptation to the degree of environmental predictability in rotifers.</title>
        <authorList>
            <person name="Franch-Gras L."/>
            <person name="Hahn C."/>
            <person name="Garcia-Roger E.M."/>
            <person name="Carmona M.J."/>
            <person name="Serra M."/>
            <person name="Gomez A."/>
        </authorList>
    </citation>
    <scope>NUCLEOTIDE SEQUENCE [LARGE SCALE GENOMIC DNA]</scope>
    <source>
        <strain evidence="13">HYR1</strain>
    </source>
</reference>
<evidence type="ECO:0000256" key="1">
    <source>
        <dbReference type="ARBA" id="ARBA00004123"/>
    </source>
</evidence>
<evidence type="ECO:0000313" key="14">
    <source>
        <dbReference type="Proteomes" id="UP000276133"/>
    </source>
</evidence>
<feature type="domain" description="Homeobox" evidence="12">
    <location>
        <begin position="256"/>
        <end position="316"/>
    </location>
</feature>
<dbReference type="AlphaFoldDB" id="A0A3M7P4D1"/>
<dbReference type="Proteomes" id="UP000276133">
    <property type="component" value="Unassembled WGS sequence"/>
</dbReference>
<proteinExistence type="predicted"/>
<dbReference type="OrthoDB" id="6159439at2759"/>
<dbReference type="InterPro" id="IPR009057">
    <property type="entry name" value="Homeodomain-like_sf"/>
</dbReference>
<evidence type="ECO:0000256" key="5">
    <source>
        <dbReference type="ARBA" id="ARBA00023015"/>
    </source>
</evidence>
<dbReference type="SUPFAM" id="SSF46689">
    <property type="entry name" value="Homeodomain-like"/>
    <property type="match status" value="3"/>
</dbReference>
<dbReference type="SMART" id="SM00389">
    <property type="entry name" value="HOX"/>
    <property type="match status" value="3"/>
</dbReference>
<name>A0A3M7P4D1_BRAPC</name>
<evidence type="ECO:0000256" key="3">
    <source>
        <dbReference type="ARBA" id="ARBA00022473"/>
    </source>
</evidence>
<evidence type="ECO:0000256" key="6">
    <source>
        <dbReference type="ARBA" id="ARBA00023155"/>
    </source>
</evidence>
<dbReference type="InterPro" id="IPR039162">
    <property type="entry name" value="HOPX"/>
</dbReference>
<gene>
    <name evidence="13" type="ORF">BpHYR1_000833</name>
</gene>
<dbReference type="PANTHER" id="PTHR21408">
    <property type="entry name" value="HOMEODOMAIN-ONLY PROTEIN"/>
    <property type="match status" value="1"/>
</dbReference>
<feature type="domain" description="Homeobox" evidence="12">
    <location>
        <begin position="355"/>
        <end position="415"/>
    </location>
</feature>
<comment type="subcellular location">
    <subcellularLocation>
        <location evidence="1 9 10">Nucleus</location>
    </subcellularLocation>
</comment>
<evidence type="ECO:0000256" key="10">
    <source>
        <dbReference type="RuleBase" id="RU000682"/>
    </source>
</evidence>
<accession>A0A3M7P4D1</accession>
<keyword evidence="6 9" id="KW-0371">Homeobox</keyword>
<evidence type="ECO:0000256" key="8">
    <source>
        <dbReference type="ARBA" id="ARBA00023242"/>
    </source>
</evidence>
<organism evidence="13 14">
    <name type="scientific">Brachionus plicatilis</name>
    <name type="common">Marine rotifer</name>
    <name type="synonym">Brachionus muelleri</name>
    <dbReference type="NCBI Taxonomy" id="10195"/>
    <lineage>
        <taxon>Eukaryota</taxon>
        <taxon>Metazoa</taxon>
        <taxon>Spiralia</taxon>
        <taxon>Gnathifera</taxon>
        <taxon>Rotifera</taxon>
        <taxon>Eurotatoria</taxon>
        <taxon>Monogononta</taxon>
        <taxon>Pseudotrocha</taxon>
        <taxon>Ploima</taxon>
        <taxon>Brachionidae</taxon>
        <taxon>Brachionus</taxon>
    </lineage>
</organism>
<keyword evidence="9 10" id="KW-0238">DNA-binding</keyword>
<keyword evidence="5" id="KW-0805">Transcription regulation</keyword>
<feature type="region of interest" description="Disordered" evidence="11">
    <location>
        <begin position="317"/>
        <end position="364"/>
    </location>
</feature>
<evidence type="ECO:0000256" key="11">
    <source>
        <dbReference type="SAM" id="MobiDB-lite"/>
    </source>
</evidence>
<dbReference type="CDD" id="cd00086">
    <property type="entry name" value="homeodomain"/>
    <property type="match status" value="3"/>
</dbReference>
<evidence type="ECO:0000313" key="13">
    <source>
        <dbReference type="EMBL" id="RMZ93883.1"/>
    </source>
</evidence>
<protein>
    <recommendedName>
        <fullName evidence="2">Homeodomain-only protein</fullName>
    </recommendedName>
</protein>
<dbReference type="Gene3D" id="1.10.10.60">
    <property type="entry name" value="Homeodomain-like"/>
    <property type="match status" value="3"/>
</dbReference>